<dbReference type="AlphaFoldDB" id="A0A2W5SY10"/>
<dbReference type="Gene3D" id="1.10.510.10">
    <property type="entry name" value="Transferase(Phosphotransferase) domain 1"/>
    <property type="match status" value="1"/>
</dbReference>
<dbReference type="InterPro" id="IPR000719">
    <property type="entry name" value="Prot_kinase_dom"/>
</dbReference>
<dbReference type="EMBL" id="QFQP01000029">
    <property type="protein sequence ID" value="PZR07672.1"/>
    <property type="molecule type" value="Genomic_DNA"/>
</dbReference>
<evidence type="ECO:0000256" key="7">
    <source>
        <dbReference type="ARBA" id="ARBA00048679"/>
    </source>
</evidence>
<dbReference type="PANTHER" id="PTHR43289:SF6">
    <property type="entry name" value="SERINE_THREONINE-PROTEIN KINASE NEKL-3"/>
    <property type="match status" value="1"/>
</dbReference>
<dbReference type="PROSITE" id="PS50011">
    <property type="entry name" value="PROTEIN_KINASE_DOM"/>
    <property type="match status" value="1"/>
</dbReference>
<comment type="caution">
    <text evidence="11">The sequence shown here is derived from an EMBL/GenBank/DDBJ whole genome shotgun (WGS) entry which is preliminary data.</text>
</comment>
<evidence type="ECO:0000256" key="3">
    <source>
        <dbReference type="ARBA" id="ARBA00022741"/>
    </source>
</evidence>
<feature type="region of interest" description="Disordered" evidence="8">
    <location>
        <begin position="512"/>
        <end position="538"/>
    </location>
</feature>
<keyword evidence="5" id="KW-0067">ATP-binding</keyword>
<dbReference type="PANTHER" id="PTHR43289">
    <property type="entry name" value="MITOGEN-ACTIVATED PROTEIN KINASE KINASE KINASE 20-RELATED"/>
    <property type="match status" value="1"/>
</dbReference>
<evidence type="ECO:0000256" key="2">
    <source>
        <dbReference type="ARBA" id="ARBA00022679"/>
    </source>
</evidence>
<comment type="catalytic activity">
    <reaction evidence="7">
        <text>L-seryl-[protein] + ATP = O-phospho-L-seryl-[protein] + ADP + H(+)</text>
        <dbReference type="Rhea" id="RHEA:17989"/>
        <dbReference type="Rhea" id="RHEA-COMP:9863"/>
        <dbReference type="Rhea" id="RHEA-COMP:11604"/>
        <dbReference type="ChEBI" id="CHEBI:15378"/>
        <dbReference type="ChEBI" id="CHEBI:29999"/>
        <dbReference type="ChEBI" id="CHEBI:30616"/>
        <dbReference type="ChEBI" id="CHEBI:83421"/>
        <dbReference type="ChEBI" id="CHEBI:456216"/>
        <dbReference type="EC" id="2.7.11.1"/>
    </reaction>
</comment>
<dbReference type="GO" id="GO:0004674">
    <property type="term" value="F:protein serine/threonine kinase activity"/>
    <property type="evidence" value="ECO:0007669"/>
    <property type="project" value="UniProtKB-KW"/>
</dbReference>
<accession>A0A2W5SY10</accession>
<gene>
    <name evidence="11" type="ORF">DI536_26550</name>
</gene>
<feature type="compositionally biased region" description="Pro residues" evidence="8">
    <location>
        <begin position="519"/>
        <end position="532"/>
    </location>
</feature>
<name>A0A2W5SY10_9BACT</name>
<dbReference type="GO" id="GO:0005524">
    <property type="term" value="F:ATP binding"/>
    <property type="evidence" value="ECO:0007669"/>
    <property type="project" value="UniProtKB-KW"/>
</dbReference>
<proteinExistence type="predicted"/>
<evidence type="ECO:0000256" key="8">
    <source>
        <dbReference type="SAM" id="MobiDB-lite"/>
    </source>
</evidence>
<evidence type="ECO:0000256" key="1">
    <source>
        <dbReference type="ARBA" id="ARBA00022527"/>
    </source>
</evidence>
<feature type="domain" description="Protein kinase" evidence="10">
    <location>
        <begin position="171"/>
        <end position="434"/>
    </location>
</feature>
<protein>
    <recommendedName>
        <fullName evidence="10">Protein kinase domain-containing protein</fullName>
    </recommendedName>
</protein>
<keyword evidence="3" id="KW-0547">Nucleotide-binding</keyword>
<evidence type="ECO:0000259" key="10">
    <source>
        <dbReference type="PROSITE" id="PS50011"/>
    </source>
</evidence>
<keyword evidence="2" id="KW-0808">Transferase</keyword>
<evidence type="ECO:0000256" key="6">
    <source>
        <dbReference type="ARBA" id="ARBA00047899"/>
    </source>
</evidence>
<dbReference type="SUPFAM" id="SSF56112">
    <property type="entry name" value="Protein kinase-like (PK-like)"/>
    <property type="match status" value="1"/>
</dbReference>
<dbReference type="SMART" id="SM00220">
    <property type="entry name" value="S_TKc"/>
    <property type="match status" value="1"/>
</dbReference>
<dbReference type="CDD" id="cd14014">
    <property type="entry name" value="STKc_PknB_like"/>
    <property type="match status" value="1"/>
</dbReference>
<dbReference type="InterPro" id="IPR011009">
    <property type="entry name" value="Kinase-like_dom_sf"/>
</dbReference>
<dbReference type="Gene3D" id="3.30.200.20">
    <property type="entry name" value="Phosphorylase Kinase, domain 1"/>
    <property type="match status" value="1"/>
</dbReference>
<sequence>MAVDVDPLLRRLSELAPRFGRARADLDAIVSRGRAQDYKGVMQNARLVLETLMRSLVADELGQTPGKATLDELVSKFRQKANSGIVPHNVLAHMGTVQAWGNLSAHDHAGSLDETGVRVGREEVVASLNSMVAILTWYAEKKHLGVSASELPTPSDTFPSEIVGRVIGGRYRLEARLASGGMGEVFRATHLELGRTLALKLMRAELSRDPSFVERFRREAMTASRLGHPHIVDIIDSGSEDGQFYFVMEFLDGETLTSLIGRGPVPLPLALELVTQISEALDVAHRAGVVHRDLKPDNVIVLQRGGKPFIKLVDFGVAKVVTPIDQQLTSHGSVVGTPQYMSPEQAAGTTVDLRTDIYALGLILYELLTGKRPLVGETPALVMSAHISQAAPALPAPFPSELRAFVARTLAKRPEDRPQTMADVLSALAAIPRVATKTLPLPLIASVAAAGIALGVLLVLQPWKPTDVPKPAAPSVVPPVAKPVPQPAPTPVAVVVEDVKVEVFDAGVVPVVKKRPTPKQTPKPPPATPPGLLPADGL</sequence>
<organism evidence="11 12">
    <name type="scientific">Archangium gephyra</name>
    <dbReference type="NCBI Taxonomy" id="48"/>
    <lineage>
        <taxon>Bacteria</taxon>
        <taxon>Pseudomonadati</taxon>
        <taxon>Myxococcota</taxon>
        <taxon>Myxococcia</taxon>
        <taxon>Myxococcales</taxon>
        <taxon>Cystobacterineae</taxon>
        <taxon>Archangiaceae</taxon>
        <taxon>Archangium</taxon>
    </lineage>
</organism>
<evidence type="ECO:0000256" key="4">
    <source>
        <dbReference type="ARBA" id="ARBA00022777"/>
    </source>
</evidence>
<evidence type="ECO:0000256" key="5">
    <source>
        <dbReference type="ARBA" id="ARBA00022840"/>
    </source>
</evidence>
<keyword evidence="9" id="KW-0812">Transmembrane</keyword>
<keyword evidence="9" id="KW-0472">Membrane</keyword>
<keyword evidence="1" id="KW-0723">Serine/threonine-protein kinase</keyword>
<dbReference type="Pfam" id="PF00069">
    <property type="entry name" value="Pkinase"/>
    <property type="match status" value="1"/>
</dbReference>
<keyword evidence="9" id="KW-1133">Transmembrane helix</keyword>
<dbReference type="PROSITE" id="PS00108">
    <property type="entry name" value="PROTEIN_KINASE_ST"/>
    <property type="match status" value="1"/>
</dbReference>
<dbReference type="Proteomes" id="UP000249061">
    <property type="component" value="Unassembled WGS sequence"/>
</dbReference>
<reference evidence="11 12" key="1">
    <citation type="submission" date="2017-08" db="EMBL/GenBank/DDBJ databases">
        <title>Infants hospitalized years apart are colonized by the same room-sourced microbial strains.</title>
        <authorList>
            <person name="Brooks B."/>
            <person name="Olm M.R."/>
            <person name="Firek B.A."/>
            <person name="Baker R."/>
            <person name="Thomas B.C."/>
            <person name="Morowitz M.J."/>
            <person name="Banfield J.F."/>
        </authorList>
    </citation>
    <scope>NUCLEOTIDE SEQUENCE [LARGE SCALE GENOMIC DNA]</scope>
    <source>
        <strain evidence="11">S2_003_000_R2_14</strain>
    </source>
</reference>
<evidence type="ECO:0000256" key="9">
    <source>
        <dbReference type="SAM" id="Phobius"/>
    </source>
</evidence>
<evidence type="ECO:0000313" key="12">
    <source>
        <dbReference type="Proteomes" id="UP000249061"/>
    </source>
</evidence>
<dbReference type="FunFam" id="3.30.200.20:FF:000035">
    <property type="entry name" value="Serine/threonine protein kinase Stk1"/>
    <property type="match status" value="1"/>
</dbReference>
<feature type="transmembrane region" description="Helical" evidence="9">
    <location>
        <begin position="439"/>
        <end position="460"/>
    </location>
</feature>
<keyword evidence="4" id="KW-0418">Kinase</keyword>
<evidence type="ECO:0000313" key="11">
    <source>
        <dbReference type="EMBL" id="PZR07672.1"/>
    </source>
</evidence>
<comment type="catalytic activity">
    <reaction evidence="6">
        <text>L-threonyl-[protein] + ATP = O-phospho-L-threonyl-[protein] + ADP + H(+)</text>
        <dbReference type="Rhea" id="RHEA:46608"/>
        <dbReference type="Rhea" id="RHEA-COMP:11060"/>
        <dbReference type="Rhea" id="RHEA-COMP:11605"/>
        <dbReference type="ChEBI" id="CHEBI:15378"/>
        <dbReference type="ChEBI" id="CHEBI:30013"/>
        <dbReference type="ChEBI" id="CHEBI:30616"/>
        <dbReference type="ChEBI" id="CHEBI:61977"/>
        <dbReference type="ChEBI" id="CHEBI:456216"/>
        <dbReference type="EC" id="2.7.11.1"/>
    </reaction>
</comment>
<dbReference type="InterPro" id="IPR008271">
    <property type="entry name" value="Ser/Thr_kinase_AS"/>
</dbReference>